<keyword evidence="1" id="KW-0812">Transmembrane</keyword>
<feature type="transmembrane region" description="Helical" evidence="1">
    <location>
        <begin position="51"/>
        <end position="71"/>
    </location>
</feature>
<feature type="transmembrane region" description="Helical" evidence="1">
    <location>
        <begin position="160"/>
        <end position="179"/>
    </location>
</feature>
<dbReference type="Pfam" id="PF09335">
    <property type="entry name" value="VTT_dom"/>
    <property type="match status" value="1"/>
</dbReference>
<proteinExistence type="predicted"/>
<feature type="domain" description="VTT" evidence="2">
    <location>
        <begin position="31"/>
        <end position="148"/>
    </location>
</feature>
<dbReference type="EMBL" id="JAUSTO010000021">
    <property type="protein sequence ID" value="MDQ0153467.1"/>
    <property type="molecule type" value="Genomic_DNA"/>
</dbReference>
<dbReference type="AlphaFoldDB" id="A0AAE3VBX5"/>
<gene>
    <name evidence="3" type="ORF">J2S20_002187</name>
</gene>
<organism evidence="3 4">
    <name type="scientific">Moryella indoligenes</name>
    <dbReference type="NCBI Taxonomy" id="371674"/>
    <lineage>
        <taxon>Bacteria</taxon>
        <taxon>Bacillati</taxon>
        <taxon>Bacillota</taxon>
        <taxon>Clostridia</taxon>
        <taxon>Lachnospirales</taxon>
        <taxon>Lachnospiraceae</taxon>
        <taxon>Moryella</taxon>
    </lineage>
</organism>
<feature type="transmembrane region" description="Helical" evidence="1">
    <location>
        <begin position="16"/>
        <end position="39"/>
    </location>
</feature>
<feature type="transmembrane region" description="Helical" evidence="1">
    <location>
        <begin position="136"/>
        <end position="154"/>
    </location>
</feature>
<keyword evidence="1" id="KW-1133">Transmembrane helix</keyword>
<dbReference type="InterPro" id="IPR032816">
    <property type="entry name" value="VTT_dom"/>
</dbReference>
<feature type="transmembrane region" description="Helical" evidence="1">
    <location>
        <begin position="102"/>
        <end position="124"/>
    </location>
</feature>
<evidence type="ECO:0000259" key="2">
    <source>
        <dbReference type="Pfam" id="PF09335"/>
    </source>
</evidence>
<accession>A0AAE3VBX5</accession>
<dbReference type="Proteomes" id="UP001241537">
    <property type="component" value="Unassembled WGS sequence"/>
</dbReference>
<keyword evidence="4" id="KW-1185">Reference proteome</keyword>
<evidence type="ECO:0000313" key="4">
    <source>
        <dbReference type="Proteomes" id="UP001241537"/>
    </source>
</evidence>
<keyword evidence="1" id="KW-0472">Membrane</keyword>
<sequence length="189" mass="20943">MIWEMLSELIRGLDPIAALFLAAMEAIIPPIPLTAVVGLNVASFGVLRGFLYSWLGTCAGCTVVFLLFHLVSDLRWVRRLLGGERISRAVCLVNRIGLPTLFLIAMLPFTPSAFLNFAFGICAYPRRRFLLTLYPAKAVMIGSLSVFGGALRAAEQNPCFLLLAAVILVLLYIISNRVMKEVEQQRENR</sequence>
<name>A0AAE3VBX5_9FIRM</name>
<evidence type="ECO:0000256" key="1">
    <source>
        <dbReference type="SAM" id="Phobius"/>
    </source>
</evidence>
<protein>
    <submittedName>
        <fullName evidence="3">Membrane protein YdjX (TVP38/TMEM64 family)</fullName>
    </submittedName>
</protein>
<reference evidence="3" key="1">
    <citation type="submission" date="2023-07" db="EMBL/GenBank/DDBJ databases">
        <title>Genomic Encyclopedia of Type Strains, Phase IV (KMG-IV): sequencing the most valuable type-strain genomes for metagenomic binning, comparative biology and taxonomic classification.</title>
        <authorList>
            <person name="Goeker M."/>
        </authorList>
    </citation>
    <scope>NUCLEOTIDE SEQUENCE</scope>
    <source>
        <strain evidence="3">DSM 19659</strain>
    </source>
</reference>
<comment type="caution">
    <text evidence="3">The sequence shown here is derived from an EMBL/GenBank/DDBJ whole genome shotgun (WGS) entry which is preliminary data.</text>
</comment>
<evidence type="ECO:0000313" key="3">
    <source>
        <dbReference type="EMBL" id="MDQ0153467.1"/>
    </source>
</evidence>